<feature type="compositionally biased region" description="Basic and acidic residues" evidence="1">
    <location>
        <begin position="1"/>
        <end position="12"/>
    </location>
</feature>
<name>A0A2I0JMM1_PUNGR</name>
<evidence type="ECO:0000313" key="2">
    <source>
        <dbReference type="EMBL" id="PKI56756.1"/>
    </source>
</evidence>
<comment type="caution">
    <text evidence="2">The sequence shown here is derived from an EMBL/GenBank/DDBJ whole genome shotgun (WGS) entry which is preliminary data.</text>
</comment>
<gene>
    <name evidence="2" type="ORF">CRG98_022860</name>
</gene>
<organism evidence="2 3">
    <name type="scientific">Punica granatum</name>
    <name type="common">Pomegranate</name>
    <dbReference type="NCBI Taxonomy" id="22663"/>
    <lineage>
        <taxon>Eukaryota</taxon>
        <taxon>Viridiplantae</taxon>
        <taxon>Streptophyta</taxon>
        <taxon>Embryophyta</taxon>
        <taxon>Tracheophyta</taxon>
        <taxon>Spermatophyta</taxon>
        <taxon>Magnoliopsida</taxon>
        <taxon>eudicotyledons</taxon>
        <taxon>Gunneridae</taxon>
        <taxon>Pentapetalae</taxon>
        <taxon>rosids</taxon>
        <taxon>malvids</taxon>
        <taxon>Myrtales</taxon>
        <taxon>Lythraceae</taxon>
        <taxon>Punica</taxon>
    </lineage>
</organism>
<proteinExistence type="predicted"/>
<accession>A0A2I0JMM1</accession>
<protein>
    <submittedName>
        <fullName evidence="2">Uncharacterized protein</fullName>
    </submittedName>
</protein>
<dbReference type="AlphaFoldDB" id="A0A2I0JMM1"/>
<evidence type="ECO:0000256" key="1">
    <source>
        <dbReference type="SAM" id="MobiDB-lite"/>
    </source>
</evidence>
<evidence type="ECO:0000313" key="3">
    <source>
        <dbReference type="Proteomes" id="UP000233551"/>
    </source>
</evidence>
<dbReference type="EMBL" id="PGOL01001574">
    <property type="protein sequence ID" value="PKI56756.1"/>
    <property type="molecule type" value="Genomic_DNA"/>
</dbReference>
<dbReference type="Proteomes" id="UP000233551">
    <property type="component" value="Unassembled WGS sequence"/>
</dbReference>
<reference evidence="2 3" key="1">
    <citation type="submission" date="2017-11" db="EMBL/GenBank/DDBJ databases">
        <title>De-novo sequencing of pomegranate (Punica granatum L.) genome.</title>
        <authorList>
            <person name="Akparov Z."/>
            <person name="Amiraslanov A."/>
            <person name="Hajiyeva S."/>
            <person name="Abbasov M."/>
            <person name="Kaur K."/>
            <person name="Hamwieh A."/>
            <person name="Solovyev V."/>
            <person name="Salamov A."/>
            <person name="Braich B."/>
            <person name="Kosarev P."/>
            <person name="Mahmoud A."/>
            <person name="Hajiyev E."/>
            <person name="Babayeva S."/>
            <person name="Izzatullayeva V."/>
            <person name="Mammadov A."/>
            <person name="Mammadov A."/>
            <person name="Sharifova S."/>
            <person name="Ojaghi J."/>
            <person name="Eynullazada K."/>
            <person name="Bayramov B."/>
            <person name="Abdulazimova A."/>
            <person name="Shahmuradov I."/>
        </authorList>
    </citation>
    <scope>NUCLEOTIDE SEQUENCE [LARGE SCALE GENOMIC DNA]</scope>
    <source>
        <strain evidence="3">cv. AG2017</strain>
        <tissue evidence="2">Leaf</tissue>
    </source>
</reference>
<sequence length="139" mass="16761">MEERHHMEERQVRRERHKRLDRQERQGRHHRVMLMMWKVHGRNGIEVVTQMAFRVYTLMMRMETVRGCQNSEKIETCLTQSSTENVLHSSSVEELYKVNTLKKGKPLKDLLWAAAKATYHSEFKKHMEKLKIEDVKAWE</sequence>
<feature type="region of interest" description="Disordered" evidence="1">
    <location>
        <begin position="1"/>
        <end position="27"/>
    </location>
</feature>
<keyword evidence="3" id="KW-1185">Reference proteome</keyword>